<sequence length="404" mass="43880">MHAIFSCNQRSSYGIMYPNQRSSYGSMYPGSQLPAAVGHPAVLAPQNPSYGGPTAPPARMFDTVPGYEGTSPEGSGGGFLPPPDAGLPYPPGEPAPAQTEWNIPSISEDTARDALVQYASSKCCYSTDPAEKLVFSNLEAHNTYRYRLETFTESRSTEWAHEAYSGQPVDAYTQPPPAPWVIPAKAPTMFEDATQEIKIPNTASVKPCHTCTGTGKTPCTKCTGCGSKQCWVCSGSGVRAGGESCHHCKGTGRTNCDGCKGTGLNSCDTCKGKGQLLVYIKLEIKWKNNVDDFVGDQQSGFPISRVSAVTGEKVFVDTQYMVYPAVGFPDPAISQAAERLVRQHHAQFAPTCRILQQRQTIELIPITKASYSFQEKEYTYFVYGAEHKVYTEDYPAKCCCCTII</sequence>
<dbReference type="PANTHER" id="PTHR48465:SF1">
    <property type="entry name" value="PROTEIN SSUH2 HOMOLOG"/>
    <property type="match status" value="1"/>
</dbReference>
<feature type="region of interest" description="Disordered" evidence="1">
    <location>
        <begin position="65"/>
        <end position="86"/>
    </location>
</feature>
<gene>
    <name evidence="2" type="ORF">HHUSO_G26181</name>
</gene>
<keyword evidence="3" id="KW-1185">Reference proteome</keyword>
<evidence type="ECO:0000256" key="1">
    <source>
        <dbReference type="SAM" id="MobiDB-lite"/>
    </source>
</evidence>
<evidence type="ECO:0000313" key="2">
    <source>
        <dbReference type="EMBL" id="KAK6474040.1"/>
    </source>
</evidence>
<name>A0ABR0YP87_HUSHU</name>
<reference evidence="2 3" key="1">
    <citation type="submission" date="2021-05" db="EMBL/GenBank/DDBJ databases">
        <authorList>
            <person name="Zahm M."/>
            <person name="Klopp C."/>
            <person name="Cabau C."/>
            <person name="Kuhl H."/>
            <person name="Suciu R."/>
            <person name="Ciorpac M."/>
            <person name="Holostenco D."/>
            <person name="Gessner J."/>
            <person name="Wuertz S."/>
            <person name="Hohne C."/>
            <person name="Stock M."/>
            <person name="Gislard M."/>
            <person name="Lluch J."/>
            <person name="Milhes M."/>
            <person name="Lampietro C."/>
            <person name="Lopez Roques C."/>
            <person name="Donnadieu C."/>
            <person name="Du K."/>
            <person name="Schartl M."/>
            <person name="Guiguen Y."/>
        </authorList>
    </citation>
    <scope>NUCLEOTIDE SEQUENCE [LARGE SCALE GENOMIC DNA]</scope>
    <source>
        <strain evidence="2">Hh-F2</strain>
        <tissue evidence="2">Blood</tissue>
    </source>
</reference>
<dbReference type="EMBL" id="JAHFZB010000026">
    <property type="protein sequence ID" value="KAK6474040.1"/>
    <property type="molecule type" value="Genomic_DNA"/>
</dbReference>
<proteinExistence type="predicted"/>
<organism evidence="2 3">
    <name type="scientific">Huso huso</name>
    <name type="common">Beluga</name>
    <name type="synonym">Acipenser huso</name>
    <dbReference type="NCBI Taxonomy" id="61971"/>
    <lineage>
        <taxon>Eukaryota</taxon>
        <taxon>Metazoa</taxon>
        <taxon>Chordata</taxon>
        <taxon>Craniata</taxon>
        <taxon>Vertebrata</taxon>
        <taxon>Euteleostomi</taxon>
        <taxon>Actinopterygii</taxon>
        <taxon>Chondrostei</taxon>
        <taxon>Acipenseriformes</taxon>
        <taxon>Acipenseridae</taxon>
        <taxon>Huso</taxon>
    </lineage>
</organism>
<evidence type="ECO:0000313" key="3">
    <source>
        <dbReference type="Proteomes" id="UP001369086"/>
    </source>
</evidence>
<accession>A0ABR0YP87</accession>
<dbReference type="PANTHER" id="PTHR48465">
    <property type="entry name" value="PROTEIN SSUH2 HOMOLOG"/>
    <property type="match status" value="1"/>
</dbReference>
<dbReference type="Proteomes" id="UP001369086">
    <property type="component" value="Unassembled WGS sequence"/>
</dbReference>
<dbReference type="InterPro" id="IPR052789">
    <property type="entry name" value="SSUH2_homolog"/>
</dbReference>
<comment type="caution">
    <text evidence="2">The sequence shown here is derived from an EMBL/GenBank/DDBJ whole genome shotgun (WGS) entry which is preliminary data.</text>
</comment>
<protein>
    <submittedName>
        <fullName evidence="2">Protein SSUH2-like protein isoform X1</fullName>
    </submittedName>
</protein>